<evidence type="ECO:0000313" key="15">
    <source>
        <dbReference type="Proteomes" id="UP000386466"/>
    </source>
</evidence>
<keyword evidence="7" id="KW-0805">Transcription regulation</keyword>
<evidence type="ECO:0000256" key="5">
    <source>
        <dbReference type="ARBA" id="ARBA00022771"/>
    </source>
</evidence>
<keyword evidence="4" id="KW-0479">Metal-binding</keyword>
<evidence type="ECO:0000256" key="8">
    <source>
        <dbReference type="ARBA" id="ARBA00023125"/>
    </source>
</evidence>
<keyword evidence="15" id="KW-1185">Reference proteome</keyword>
<keyword evidence="11 14" id="KW-0675">Receptor</keyword>
<organism evidence="14 15">
    <name type="scientific">Lynx pardinus</name>
    <name type="common">Iberian lynx</name>
    <name type="synonym">Felis pardina</name>
    <dbReference type="NCBI Taxonomy" id="191816"/>
    <lineage>
        <taxon>Eukaryota</taxon>
        <taxon>Metazoa</taxon>
        <taxon>Chordata</taxon>
        <taxon>Craniata</taxon>
        <taxon>Vertebrata</taxon>
        <taxon>Euteleostomi</taxon>
        <taxon>Mammalia</taxon>
        <taxon>Eutheria</taxon>
        <taxon>Laurasiatheria</taxon>
        <taxon>Carnivora</taxon>
        <taxon>Feliformia</taxon>
        <taxon>Felidae</taxon>
        <taxon>Felinae</taxon>
        <taxon>Lynx</taxon>
    </lineage>
</organism>
<evidence type="ECO:0000256" key="7">
    <source>
        <dbReference type="ARBA" id="ARBA00023015"/>
    </source>
</evidence>
<evidence type="ECO:0000256" key="4">
    <source>
        <dbReference type="ARBA" id="ARBA00022723"/>
    </source>
</evidence>
<accession>A0A485MQV8</accession>
<keyword evidence="10" id="KW-0804">Transcription</keyword>
<evidence type="ECO:0000256" key="9">
    <source>
        <dbReference type="ARBA" id="ARBA00023159"/>
    </source>
</evidence>
<dbReference type="InterPro" id="IPR001628">
    <property type="entry name" value="Znf_hrmn_rcpt"/>
</dbReference>
<dbReference type="GO" id="GO:0000122">
    <property type="term" value="P:negative regulation of transcription by RNA polymerase II"/>
    <property type="evidence" value="ECO:0007669"/>
    <property type="project" value="TreeGrafter"/>
</dbReference>
<evidence type="ECO:0000256" key="1">
    <source>
        <dbReference type="ARBA" id="ARBA00004496"/>
    </source>
</evidence>
<dbReference type="EMBL" id="CAAGRJ010002513">
    <property type="protein sequence ID" value="VFV20402.1"/>
    <property type="molecule type" value="Genomic_DNA"/>
</dbReference>
<evidence type="ECO:0000256" key="6">
    <source>
        <dbReference type="ARBA" id="ARBA00022833"/>
    </source>
</evidence>
<dbReference type="GO" id="GO:0045944">
    <property type="term" value="P:positive regulation of transcription by RNA polymerase II"/>
    <property type="evidence" value="ECO:0007669"/>
    <property type="project" value="TreeGrafter"/>
</dbReference>
<keyword evidence="12" id="KW-0539">Nucleus</keyword>
<dbReference type="Pfam" id="PF00105">
    <property type="entry name" value="zf-C4"/>
    <property type="match status" value="1"/>
</dbReference>
<dbReference type="GO" id="GO:0000978">
    <property type="term" value="F:RNA polymerase II cis-regulatory region sequence-specific DNA binding"/>
    <property type="evidence" value="ECO:0007669"/>
    <property type="project" value="TreeGrafter"/>
</dbReference>
<proteinExistence type="predicted"/>
<evidence type="ECO:0000256" key="11">
    <source>
        <dbReference type="ARBA" id="ARBA00023170"/>
    </source>
</evidence>
<sequence>MELSFPTVEKAAGGADFRKRVRSLCSDKSKRSTNYSSGDSSTSCWIRTVTRSTGLTCPFAGRCEVNKIQRRHCPACRLQKCLDAGMKKDSELAPPNTSIHGPGLSALPLVPQRVRHTRRVETSPTMLLFRPKPQRLLVRLTVRDPTILSLLLLPPGSAHHGHTQATQCLSQTHPSGPVCWHLPSPPPGICLPQMFTWLDLSLPRFTYSACHSVGT</sequence>
<keyword evidence="6" id="KW-0862">Zinc</keyword>
<dbReference type="Gene3D" id="3.30.50.10">
    <property type="entry name" value="Erythroid Transcription Factor GATA-1, subunit A"/>
    <property type="match status" value="1"/>
</dbReference>
<keyword evidence="2" id="KW-0963">Cytoplasm</keyword>
<evidence type="ECO:0000256" key="12">
    <source>
        <dbReference type="ARBA" id="ARBA00023242"/>
    </source>
</evidence>
<dbReference type="GO" id="GO:0008270">
    <property type="term" value="F:zinc ion binding"/>
    <property type="evidence" value="ECO:0007669"/>
    <property type="project" value="UniProtKB-KW"/>
</dbReference>
<dbReference type="GO" id="GO:0030154">
    <property type="term" value="P:cell differentiation"/>
    <property type="evidence" value="ECO:0007669"/>
    <property type="project" value="TreeGrafter"/>
</dbReference>
<dbReference type="InterPro" id="IPR013088">
    <property type="entry name" value="Znf_NHR/GATA"/>
</dbReference>
<comment type="subcellular location">
    <subcellularLocation>
        <location evidence="1">Cytoplasm</location>
    </subcellularLocation>
</comment>
<dbReference type="PANTHER" id="PTHR24082">
    <property type="entry name" value="NUCLEAR HORMONE RECEPTOR"/>
    <property type="match status" value="1"/>
</dbReference>
<dbReference type="InterPro" id="IPR050234">
    <property type="entry name" value="Nuclear_hormone_rcpt_NR1"/>
</dbReference>
<keyword evidence="8" id="KW-0238">DNA-binding</keyword>
<dbReference type="SMART" id="SM00399">
    <property type="entry name" value="ZnF_C4"/>
    <property type="match status" value="1"/>
</dbReference>
<dbReference type="PANTHER" id="PTHR24082:SF231">
    <property type="entry name" value="NUCLEAR RECEPTOR SUBFAMILY 1 GROUP I MEMBER 3"/>
    <property type="match status" value="1"/>
</dbReference>
<dbReference type="SUPFAM" id="SSF57716">
    <property type="entry name" value="Glucocorticoid receptor-like (DNA-binding domain)"/>
    <property type="match status" value="1"/>
</dbReference>
<evidence type="ECO:0000256" key="2">
    <source>
        <dbReference type="ARBA" id="ARBA00022490"/>
    </source>
</evidence>
<dbReference type="GO" id="GO:0004879">
    <property type="term" value="F:nuclear receptor activity"/>
    <property type="evidence" value="ECO:0007669"/>
    <property type="project" value="TreeGrafter"/>
</dbReference>
<feature type="domain" description="Nuclear receptor" evidence="13">
    <location>
        <begin position="47"/>
        <end position="93"/>
    </location>
</feature>
<evidence type="ECO:0000313" key="14">
    <source>
        <dbReference type="EMBL" id="VFV20402.1"/>
    </source>
</evidence>
<keyword evidence="5" id="KW-0863">Zinc-finger</keyword>
<dbReference type="AlphaFoldDB" id="A0A485MQV8"/>
<protein>
    <submittedName>
        <fullName evidence="14">Nuclear receptor subfamily 1 group i member 3</fullName>
    </submittedName>
</protein>
<keyword evidence="3" id="KW-0597">Phosphoprotein</keyword>
<keyword evidence="9" id="KW-0010">Activator</keyword>
<evidence type="ECO:0000259" key="13">
    <source>
        <dbReference type="PROSITE" id="PS51030"/>
    </source>
</evidence>
<evidence type="ECO:0000256" key="10">
    <source>
        <dbReference type="ARBA" id="ARBA00023163"/>
    </source>
</evidence>
<name>A0A485MQV8_LYNPA</name>
<dbReference type="PROSITE" id="PS51030">
    <property type="entry name" value="NUCLEAR_REC_DBD_2"/>
    <property type="match status" value="1"/>
</dbReference>
<gene>
    <name evidence="14" type="ORF">LYPA_23C011286</name>
</gene>
<evidence type="ECO:0000256" key="3">
    <source>
        <dbReference type="ARBA" id="ARBA00022553"/>
    </source>
</evidence>
<reference evidence="14 15" key="1">
    <citation type="submission" date="2019-01" db="EMBL/GenBank/DDBJ databases">
        <authorList>
            <person name="Alioto T."/>
            <person name="Alioto T."/>
        </authorList>
    </citation>
    <scope>NUCLEOTIDE SEQUENCE [LARGE SCALE GENOMIC DNA]</scope>
</reference>
<dbReference type="Proteomes" id="UP000386466">
    <property type="component" value="Unassembled WGS sequence"/>
</dbReference>
<dbReference type="GO" id="GO:0005737">
    <property type="term" value="C:cytoplasm"/>
    <property type="evidence" value="ECO:0007669"/>
    <property type="project" value="UniProtKB-SubCell"/>
</dbReference>